<evidence type="ECO:0000313" key="2">
    <source>
        <dbReference type="Ensembl" id="ENSMMMP00000016264.1"/>
    </source>
</evidence>
<dbReference type="Gene3D" id="6.10.250.1380">
    <property type="match status" value="1"/>
</dbReference>
<dbReference type="AlphaFoldDB" id="A0A8C5ZLG4"/>
<keyword evidence="3" id="KW-1185">Reference proteome</keyword>
<dbReference type="Ensembl" id="ENSMMMT00000018512.1">
    <property type="protein sequence ID" value="ENSMMMP00000016264.1"/>
    <property type="gene ID" value="ENSMMMG00000014468.1"/>
</dbReference>
<sequence>MEAEVNKLELIFQNADSDRDYIQSRLEYEIKTNHPDSGAQKDSVTILKEFFNFHFPDDI</sequence>
<proteinExistence type="predicted"/>
<name>A0A8C5ZLG4_MARMA</name>
<dbReference type="GeneTree" id="ENSGT00940000175746"/>
<reference evidence="2" key="2">
    <citation type="submission" date="2025-09" db="UniProtKB">
        <authorList>
            <consortium name="Ensembl"/>
        </authorList>
    </citation>
    <scope>IDENTIFICATION</scope>
</reference>
<dbReference type="Pfam" id="PF16740">
    <property type="entry name" value="SKA2"/>
    <property type="match status" value="1"/>
</dbReference>
<reference evidence="2" key="1">
    <citation type="submission" date="2025-08" db="UniProtKB">
        <authorList>
            <consortium name="Ensembl"/>
        </authorList>
    </citation>
    <scope>IDENTIFICATION</scope>
</reference>
<evidence type="ECO:0000259" key="1">
    <source>
        <dbReference type="Pfam" id="PF16740"/>
    </source>
</evidence>
<dbReference type="Proteomes" id="UP000694407">
    <property type="component" value="Unplaced"/>
</dbReference>
<protein>
    <recommendedName>
        <fullName evidence="1">Ska2 N-terminal domain-containing protein</fullName>
    </recommendedName>
</protein>
<organism evidence="2 3">
    <name type="scientific">Marmota marmota marmota</name>
    <name type="common">Alpine marmot</name>
    <dbReference type="NCBI Taxonomy" id="9994"/>
    <lineage>
        <taxon>Eukaryota</taxon>
        <taxon>Metazoa</taxon>
        <taxon>Chordata</taxon>
        <taxon>Craniata</taxon>
        <taxon>Vertebrata</taxon>
        <taxon>Euteleostomi</taxon>
        <taxon>Mammalia</taxon>
        <taxon>Eutheria</taxon>
        <taxon>Euarchontoglires</taxon>
        <taxon>Glires</taxon>
        <taxon>Rodentia</taxon>
        <taxon>Sciuromorpha</taxon>
        <taxon>Sciuridae</taxon>
        <taxon>Xerinae</taxon>
        <taxon>Marmotini</taxon>
        <taxon>Marmota</taxon>
    </lineage>
</organism>
<dbReference type="InterPro" id="IPR042091">
    <property type="entry name" value="Ska2_N"/>
</dbReference>
<evidence type="ECO:0000313" key="3">
    <source>
        <dbReference type="Proteomes" id="UP000694407"/>
    </source>
</evidence>
<feature type="domain" description="Ska2 N-terminal" evidence="1">
    <location>
        <begin position="2"/>
        <end position="49"/>
    </location>
</feature>
<accession>A0A8C5ZLG4</accession>